<evidence type="ECO:0000256" key="1">
    <source>
        <dbReference type="ARBA" id="ARBA00022741"/>
    </source>
</evidence>
<dbReference type="RefSeq" id="WP_214563100.1">
    <property type="nucleotide sequence ID" value="NZ_JAHEWX010000010.1"/>
</dbReference>
<sequence length="89" mass="9466">MTNPVLARFERKVLPPEAVAQIESNTQAYRAFAEQVLAMAPAGRELSTALTALQDAKFWTNEAVTTGYPSAAVPADDAPTDTTPTEATV</sequence>
<dbReference type="GO" id="GO:0000166">
    <property type="term" value="F:nucleotide binding"/>
    <property type="evidence" value="ECO:0007669"/>
    <property type="project" value="UniProtKB-KW"/>
</dbReference>
<dbReference type="Proteomes" id="UP000709437">
    <property type="component" value="Unassembled WGS sequence"/>
</dbReference>
<name>A0A9Q2ZRB7_9MICO</name>
<evidence type="ECO:0000313" key="4">
    <source>
        <dbReference type="EMBL" id="MBT1542019.1"/>
    </source>
</evidence>
<reference evidence="4" key="1">
    <citation type="submission" date="2021-05" db="EMBL/GenBank/DDBJ databases">
        <title>Whole genome sequence of Curtobacterium flaccumfaciens pv. flaccumfaciens strain CFBP 3417.</title>
        <authorList>
            <person name="Osdaghi E."/>
            <person name="Taghouti G."/>
            <person name="Portier P."/>
            <person name="Fazliarab A."/>
            <person name="Taghavi S.M."/>
            <person name="Briand M."/>
            <person name="Le-Saux M."/>
            <person name="Jacques M.-A."/>
        </authorList>
    </citation>
    <scope>NUCLEOTIDE SEQUENCE</scope>
    <source>
        <strain evidence="4">CFBP 3417</strain>
    </source>
</reference>
<dbReference type="EMBL" id="JAHEWX010000010">
    <property type="protein sequence ID" value="MBT1542019.1"/>
    <property type="molecule type" value="Genomic_DNA"/>
</dbReference>
<feature type="region of interest" description="Disordered" evidence="2">
    <location>
        <begin position="69"/>
        <end position="89"/>
    </location>
</feature>
<evidence type="ECO:0000313" key="5">
    <source>
        <dbReference type="Proteomes" id="UP000709437"/>
    </source>
</evidence>
<proteinExistence type="predicted"/>
<protein>
    <recommendedName>
        <fullName evidence="3">Acb2/Tad1 hairpin domain-containing protein</fullName>
    </recommendedName>
</protein>
<keyword evidence="1" id="KW-0547">Nucleotide-binding</keyword>
<feature type="compositionally biased region" description="Low complexity" evidence="2">
    <location>
        <begin position="71"/>
        <end position="89"/>
    </location>
</feature>
<comment type="caution">
    <text evidence="4">The sequence shown here is derived from an EMBL/GenBank/DDBJ whole genome shotgun (WGS) entry which is preliminary data.</text>
</comment>
<dbReference type="InterPro" id="IPR056098">
    <property type="entry name" value="Acb2/Tad1_hairpin"/>
</dbReference>
<evidence type="ECO:0000259" key="3">
    <source>
        <dbReference type="Pfam" id="PF24729"/>
    </source>
</evidence>
<organism evidence="4 5">
    <name type="scientific">Curtobacterium flaccumfaciens pv. flaccumfaciens</name>
    <dbReference type="NCBI Taxonomy" id="138532"/>
    <lineage>
        <taxon>Bacteria</taxon>
        <taxon>Bacillati</taxon>
        <taxon>Actinomycetota</taxon>
        <taxon>Actinomycetes</taxon>
        <taxon>Micrococcales</taxon>
        <taxon>Microbacteriaceae</taxon>
        <taxon>Curtobacterium</taxon>
    </lineage>
</organism>
<feature type="domain" description="Acb2/Tad1 hairpin" evidence="3">
    <location>
        <begin position="14"/>
        <end position="65"/>
    </location>
</feature>
<gene>
    <name evidence="4" type="ORF">KK103_09615</name>
</gene>
<evidence type="ECO:0000256" key="2">
    <source>
        <dbReference type="SAM" id="MobiDB-lite"/>
    </source>
</evidence>
<accession>A0A9Q2ZRB7</accession>
<dbReference type="Pfam" id="PF24729">
    <property type="entry name" value="Acb2_Tad1_hairpin"/>
    <property type="match status" value="1"/>
</dbReference>
<dbReference type="AlphaFoldDB" id="A0A9Q2ZRB7"/>